<name>A0A4S2N1X4_9PEZI</name>
<accession>A0A4S2N1X4</accession>
<feature type="non-terminal residue" evidence="2">
    <location>
        <position position="58"/>
    </location>
</feature>
<evidence type="ECO:0008006" key="4">
    <source>
        <dbReference type="Google" id="ProtNLM"/>
    </source>
</evidence>
<dbReference type="OrthoDB" id="1738325at2759"/>
<keyword evidence="3" id="KW-1185">Reference proteome</keyword>
<dbReference type="STRING" id="341454.A0A4S2N1X4"/>
<dbReference type="InParanoid" id="A0A4S2N1X4"/>
<evidence type="ECO:0000313" key="3">
    <source>
        <dbReference type="Proteomes" id="UP000298138"/>
    </source>
</evidence>
<reference evidence="2 3" key="1">
    <citation type="submission" date="2019-04" db="EMBL/GenBank/DDBJ databases">
        <title>Comparative genomics and transcriptomics to analyze fruiting body development in filamentous ascomycetes.</title>
        <authorList>
            <consortium name="DOE Joint Genome Institute"/>
            <person name="Lutkenhaus R."/>
            <person name="Traeger S."/>
            <person name="Breuer J."/>
            <person name="Kuo A."/>
            <person name="Lipzen A."/>
            <person name="Pangilinan J."/>
            <person name="Dilworth D."/>
            <person name="Sandor L."/>
            <person name="Poggeler S."/>
            <person name="Barry K."/>
            <person name="Grigoriev I.V."/>
            <person name="Nowrousian M."/>
        </authorList>
    </citation>
    <scope>NUCLEOTIDE SEQUENCE [LARGE SCALE GENOMIC DNA]</scope>
    <source>
        <strain evidence="2 3">CBS 389.68</strain>
    </source>
</reference>
<organism evidence="2 3">
    <name type="scientific">Ascodesmis nigricans</name>
    <dbReference type="NCBI Taxonomy" id="341454"/>
    <lineage>
        <taxon>Eukaryota</taxon>
        <taxon>Fungi</taxon>
        <taxon>Dikarya</taxon>
        <taxon>Ascomycota</taxon>
        <taxon>Pezizomycotina</taxon>
        <taxon>Pezizomycetes</taxon>
        <taxon>Pezizales</taxon>
        <taxon>Ascodesmidaceae</taxon>
        <taxon>Ascodesmis</taxon>
    </lineage>
</organism>
<evidence type="ECO:0000256" key="1">
    <source>
        <dbReference type="SAM" id="MobiDB-lite"/>
    </source>
</evidence>
<proteinExistence type="predicted"/>
<sequence length="58" mass="7081">MKGRDNKIEGEIVNVVREEREWKKMKWWPEVFKKELVEISDEEEEDRRGMMPPSDSED</sequence>
<protein>
    <recommendedName>
        <fullName evidence="4">S1-like domain-containing protein</fullName>
    </recommendedName>
</protein>
<evidence type="ECO:0000313" key="2">
    <source>
        <dbReference type="EMBL" id="TGZ83148.1"/>
    </source>
</evidence>
<dbReference type="AlphaFoldDB" id="A0A4S2N1X4"/>
<dbReference type="EMBL" id="ML220114">
    <property type="protein sequence ID" value="TGZ83148.1"/>
    <property type="molecule type" value="Genomic_DNA"/>
</dbReference>
<gene>
    <name evidence="2" type="ORF">EX30DRAFT_339365</name>
</gene>
<feature type="region of interest" description="Disordered" evidence="1">
    <location>
        <begin position="39"/>
        <end position="58"/>
    </location>
</feature>
<dbReference type="Proteomes" id="UP000298138">
    <property type="component" value="Unassembled WGS sequence"/>
</dbReference>